<dbReference type="EMBL" id="CM039428">
    <property type="protein sequence ID" value="KAI4352230.1"/>
    <property type="molecule type" value="Genomic_DNA"/>
</dbReference>
<protein>
    <submittedName>
        <fullName evidence="1">Uncharacterized protein</fullName>
    </submittedName>
</protein>
<gene>
    <name evidence="1" type="ORF">L6164_006503</name>
</gene>
<reference evidence="1 2" key="1">
    <citation type="journal article" date="2022" name="DNA Res.">
        <title>Chromosomal-level genome assembly of the orchid tree Bauhinia variegata (Leguminosae; Cercidoideae) supports the allotetraploid origin hypothesis of Bauhinia.</title>
        <authorList>
            <person name="Zhong Y."/>
            <person name="Chen Y."/>
            <person name="Zheng D."/>
            <person name="Pang J."/>
            <person name="Liu Y."/>
            <person name="Luo S."/>
            <person name="Meng S."/>
            <person name="Qian L."/>
            <person name="Wei D."/>
            <person name="Dai S."/>
            <person name="Zhou R."/>
        </authorList>
    </citation>
    <scope>NUCLEOTIDE SEQUENCE [LARGE SCALE GENOMIC DNA]</scope>
    <source>
        <strain evidence="1">BV-YZ2020</strain>
    </source>
</reference>
<comment type="caution">
    <text evidence="1">The sequence shown here is derived from an EMBL/GenBank/DDBJ whole genome shotgun (WGS) entry which is preliminary data.</text>
</comment>
<evidence type="ECO:0000313" key="2">
    <source>
        <dbReference type="Proteomes" id="UP000828941"/>
    </source>
</evidence>
<accession>A0ACB9PV66</accession>
<keyword evidence="2" id="KW-1185">Reference proteome</keyword>
<organism evidence="1 2">
    <name type="scientific">Bauhinia variegata</name>
    <name type="common">Purple orchid tree</name>
    <name type="synonym">Phanera variegata</name>
    <dbReference type="NCBI Taxonomy" id="167791"/>
    <lineage>
        <taxon>Eukaryota</taxon>
        <taxon>Viridiplantae</taxon>
        <taxon>Streptophyta</taxon>
        <taxon>Embryophyta</taxon>
        <taxon>Tracheophyta</taxon>
        <taxon>Spermatophyta</taxon>
        <taxon>Magnoliopsida</taxon>
        <taxon>eudicotyledons</taxon>
        <taxon>Gunneridae</taxon>
        <taxon>Pentapetalae</taxon>
        <taxon>rosids</taxon>
        <taxon>fabids</taxon>
        <taxon>Fabales</taxon>
        <taxon>Fabaceae</taxon>
        <taxon>Cercidoideae</taxon>
        <taxon>Cercideae</taxon>
        <taxon>Bauhiniinae</taxon>
        <taxon>Bauhinia</taxon>
    </lineage>
</organism>
<proteinExistence type="predicted"/>
<dbReference type="Proteomes" id="UP000828941">
    <property type="component" value="Chromosome 3"/>
</dbReference>
<sequence>MSDYLPQELWLEILYWLTPKSLVICTSVCKQWKSLITDPSFISEHGSRQTNNDNQRLLVRLCRKSGSNFIESFSLRLDDEKLDLLSPFEFPFQELFANRCSKVVGICNGLVCLADCRGHHGCDLVLWNPSIRKYVVIPTPDKTFNRLGFGFDSKNNDFKIVILSRAKGPTRVGVYSFTQGYWKIYHVESPLFNLCWMSYDTPLFNPLWDFDMSSVFLNGVLHWVVWHTCYFILTFDVAEETFGELMLPKSLSETKYAKSSVISVLGGGPSLVTVESSVPLSSKQWFNIWVMNEYGDVGSWTKVFSYESGIAIGINCNLSRPLCFRNCGEVLLQNPSGEIIATDPVTEKEKSLGIKGDGFAFAGYQVESLVLLDKKTNVLSY</sequence>
<name>A0ACB9PV66_BAUVA</name>
<evidence type="ECO:0000313" key="1">
    <source>
        <dbReference type="EMBL" id="KAI4352230.1"/>
    </source>
</evidence>